<evidence type="ECO:0000313" key="2">
    <source>
        <dbReference type="EMBL" id="MBB6069611.1"/>
    </source>
</evidence>
<comment type="caution">
    <text evidence="2">The sequence shown here is derived from an EMBL/GenBank/DDBJ whole genome shotgun (WGS) entry which is preliminary data.</text>
</comment>
<feature type="chain" id="PRO_5032331924" description="DUF2268 domain-containing protein" evidence="1">
    <location>
        <begin position="27"/>
        <end position="450"/>
    </location>
</feature>
<dbReference type="AlphaFoldDB" id="A0A841GLH3"/>
<dbReference type="EMBL" id="JACHIA010000002">
    <property type="protein sequence ID" value="MBB6069611.1"/>
    <property type="molecule type" value="Genomic_DNA"/>
</dbReference>
<sequence length="450" mass="50263">MIVPKRPLACALAISCAALAPAAAQQAPPSAPRVHTEDIDTFWAAYDSAVATTDSAEQVRIIQSRYIDRGSPGVRAFMAARDYTAEGWVNSIRRYPRFWTSIRPNTLRVKTGAPGLEAYIDRLRTLYPALRPADIYFTVGELRSAGTTLDSAVLIGVELATGDPETDISEFPARQQAFMARYFGTRPIRNLIPLNVHEYVHTQQRGIGNSVLARAIREGSADWITELVTGEKLALPYMTYGHENEAVLKARFAEEMFTPLIGRWFYNQVSDDPRHVADLGYYMGYAISRAYYERAPDKARAIREMIEMDFDDEAAAEAFLRSSRFLPEPIDRAALLARYEARRPYVTRVLPLIQRGPIDPATTELRIEFSEPMSTSTGTGFGPGGREQFPVTARPGWSADMRAYTYQVKLEPGRTYSFVLEGSPTGGFRAPNGYPLREHLVEFTTAPARP</sequence>
<feature type="signal peptide" evidence="1">
    <location>
        <begin position="1"/>
        <end position="26"/>
    </location>
</feature>
<dbReference type="RefSeq" id="WP_170037218.1">
    <property type="nucleotide sequence ID" value="NZ_JABDTL010000002.1"/>
</dbReference>
<gene>
    <name evidence="2" type="ORF">HNQ61_001226</name>
</gene>
<protein>
    <recommendedName>
        <fullName evidence="4">DUF2268 domain-containing protein</fullName>
    </recommendedName>
</protein>
<evidence type="ECO:0000313" key="3">
    <source>
        <dbReference type="Proteomes" id="UP000582837"/>
    </source>
</evidence>
<keyword evidence="3" id="KW-1185">Reference proteome</keyword>
<accession>A0A841GLH3</accession>
<organism evidence="2 3">
    <name type="scientific">Longimicrobium terrae</name>
    <dbReference type="NCBI Taxonomy" id="1639882"/>
    <lineage>
        <taxon>Bacteria</taxon>
        <taxon>Pseudomonadati</taxon>
        <taxon>Gemmatimonadota</taxon>
        <taxon>Longimicrobiia</taxon>
        <taxon>Longimicrobiales</taxon>
        <taxon>Longimicrobiaceae</taxon>
        <taxon>Longimicrobium</taxon>
    </lineage>
</organism>
<evidence type="ECO:0008006" key="4">
    <source>
        <dbReference type="Google" id="ProtNLM"/>
    </source>
</evidence>
<reference evidence="2 3" key="1">
    <citation type="submission" date="2020-08" db="EMBL/GenBank/DDBJ databases">
        <title>Genomic Encyclopedia of Type Strains, Phase IV (KMG-IV): sequencing the most valuable type-strain genomes for metagenomic binning, comparative biology and taxonomic classification.</title>
        <authorList>
            <person name="Goeker M."/>
        </authorList>
    </citation>
    <scope>NUCLEOTIDE SEQUENCE [LARGE SCALE GENOMIC DNA]</scope>
    <source>
        <strain evidence="2 3">DSM 29007</strain>
    </source>
</reference>
<dbReference type="Proteomes" id="UP000582837">
    <property type="component" value="Unassembled WGS sequence"/>
</dbReference>
<evidence type="ECO:0000256" key="1">
    <source>
        <dbReference type="SAM" id="SignalP"/>
    </source>
</evidence>
<name>A0A841GLH3_9BACT</name>
<proteinExistence type="predicted"/>
<keyword evidence="1" id="KW-0732">Signal</keyword>